<protein>
    <submittedName>
        <fullName evidence="4">ATP-dependent Clp protease proteolytic subunit 2</fullName>
        <ecNumber evidence="4">3.4.21.92</ecNumber>
    </submittedName>
</protein>
<organism evidence="4 5">
    <name type="scientific">Fusobacterium ulcerans</name>
    <dbReference type="NCBI Taxonomy" id="861"/>
    <lineage>
        <taxon>Bacteria</taxon>
        <taxon>Fusobacteriati</taxon>
        <taxon>Fusobacteriota</taxon>
        <taxon>Fusobacteriia</taxon>
        <taxon>Fusobacteriales</taxon>
        <taxon>Fusobacteriaceae</taxon>
        <taxon>Fusobacterium</taxon>
    </lineage>
</organism>
<reference evidence="4 5" key="1">
    <citation type="submission" date="2018-06" db="EMBL/GenBank/DDBJ databases">
        <authorList>
            <consortium name="Pathogen Informatics"/>
            <person name="Doyle S."/>
        </authorList>
    </citation>
    <scope>NUCLEOTIDE SEQUENCE [LARGE SCALE GENOMIC DNA]</scope>
    <source>
        <strain evidence="4 5">NCTC12112</strain>
    </source>
</reference>
<dbReference type="PANTHER" id="PTHR10381">
    <property type="entry name" value="ATP-DEPENDENT CLP PROTEASE PROTEOLYTIC SUBUNIT"/>
    <property type="match status" value="1"/>
</dbReference>
<dbReference type="InterPro" id="IPR023562">
    <property type="entry name" value="ClpP/TepA"/>
</dbReference>
<dbReference type="PANTHER" id="PTHR10381:SF70">
    <property type="entry name" value="ATP-DEPENDENT CLP PROTEASE PROTEOLYTIC SUBUNIT"/>
    <property type="match status" value="1"/>
</dbReference>
<accession>A0AAX2JDC5</accession>
<sequence length="251" mass="28036">MEVKRVSKKWLEIRNQAEITEIFINGDIENDAYNDGIMEWFGLKDTNVYPLEVKKALAEANNKEVHVHINSYGGEVFAGVAICNMLKNYKGKTVAYVDGLAASAASIIAFGCDEVIIPNNAYLMIHRVSCGIWGNADDLRTQIEVLEKLEDGIANTYEEKAVEGVTREDILNLMKEETWFTGEEAAKFFNVIVGQGTNFVNYVGTNQKFKNTPKEILNKAVHKNDELKAKEVARLENLSKEIEITLALGGI</sequence>
<evidence type="ECO:0000313" key="5">
    <source>
        <dbReference type="Proteomes" id="UP000249008"/>
    </source>
</evidence>
<keyword evidence="1 4" id="KW-0645">Protease</keyword>
<name>A0AAX2JDC5_9FUSO</name>
<gene>
    <name evidence="4" type="primary">clpP2</name>
    <name evidence="4" type="ORF">NCTC12112_01906</name>
</gene>
<dbReference type="GO" id="GO:0004176">
    <property type="term" value="F:ATP-dependent peptidase activity"/>
    <property type="evidence" value="ECO:0007669"/>
    <property type="project" value="TreeGrafter"/>
</dbReference>
<dbReference type="Pfam" id="PF00574">
    <property type="entry name" value="CLP_protease"/>
    <property type="match status" value="1"/>
</dbReference>
<keyword evidence="2 4" id="KW-0378">Hydrolase</keyword>
<dbReference type="GO" id="GO:0009368">
    <property type="term" value="C:endopeptidase Clp complex"/>
    <property type="evidence" value="ECO:0007669"/>
    <property type="project" value="TreeGrafter"/>
</dbReference>
<dbReference type="Proteomes" id="UP000249008">
    <property type="component" value="Chromosome 1"/>
</dbReference>
<evidence type="ECO:0000256" key="1">
    <source>
        <dbReference type="ARBA" id="ARBA00022670"/>
    </source>
</evidence>
<keyword evidence="3" id="KW-0720">Serine protease</keyword>
<dbReference type="Gene3D" id="3.90.226.10">
    <property type="entry name" value="2-enoyl-CoA Hydratase, Chain A, domain 1"/>
    <property type="match status" value="1"/>
</dbReference>
<proteinExistence type="predicted"/>
<dbReference type="GO" id="GO:0004252">
    <property type="term" value="F:serine-type endopeptidase activity"/>
    <property type="evidence" value="ECO:0007669"/>
    <property type="project" value="UniProtKB-EC"/>
</dbReference>
<evidence type="ECO:0000256" key="2">
    <source>
        <dbReference type="ARBA" id="ARBA00022801"/>
    </source>
</evidence>
<dbReference type="NCBIfam" id="NF045542">
    <property type="entry name" value="Clp_rel_HeadMat"/>
    <property type="match status" value="1"/>
</dbReference>
<dbReference type="GO" id="GO:0051117">
    <property type="term" value="F:ATPase binding"/>
    <property type="evidence" value="ECO:0007669"/>
    <property type="project" value="TreeGrafter"/>
</dbReference>
<dbReference type="CDD" id="cd07016">
    <property type="entry name" value="S14_ClpP_1"/>
    <property type="match status" value="1"/>
</dbReference>
<evidence type="ECO:0000256" key="3">
    <source>
        <dbReference type="ARBA" id="ARBA00022825"/>
    </source>
</evidence>
<dbReference type="SUPFAM" id="SSF52096">
    <property type="entry name" value="ClpP/crotonase"/>
    <property type="match status" value="1"/>
</dbReference>
<dbReference type="InterPro" id="IPR029045">
    <property type="entry name" value="ClpP/crotonase-like_dom_sf"/>
</dbReference>
<evidence type="ECO:0000313" key="4">
    <source>
        <dbReference type="EMBL" id="SQJ04778.1"/>
    </source>
</evidence>
<dbReference type="AlphaFoldDB" id="A0AAX2JDC5"/>
<dbReference type="GO" id="GO:0006515">
    <property type="term" value="P:protein quality control for misfolded or incompletely synthesized proteins"/>
    <property type="evidence" value="ECO:0007669"/>
    <property type="project" value="TreeGrafter"/>
</dbReference>
<dbReference type="EC" id="3.4.21.92" evidence="4"/>
<dbReference type="EMBL" id="LS483487">
    <property type="protein sequence ID" value="SQJ04778.1"/>
    <property type="molecule type" value="Genomic_DNA"/>
</dbReference>